<dbReference type="Proteomes" id="UP001139207">
    <property type="component" value="Unassembled WGS sequence"/>
</dbReference>
<proteinExistence type="predicted"/>
<evidence type="ECO:0000259" key="5">
    <source>
        <dbReference type="SMART" id="SM00827"/>
    </source>
</evidence>
<dbReference type="RefSeq" id="WP_244804124.1">
    <property type="nucleotide sequence ID" value="NZ_JALIEA010000012.1"/>
</dbReference>
<organism evidence="6 7">
    <name type="scientific">Corynebacterium kalidii</name>
    <dbReference type="NCBI Taxonomy" id="2931982"/>
    <lineage>
        <taxon>Bacteria</taxon>
        <taxon>Bacillati</taxon>
        <taxon>Actinomycetota</taxon>
        <taxon>Actinomycetes</taxon>
        <taxon>Mycobacteriales</taxon>
        <taxon>Corynebacteriaceae</taxon>
        <taxon>Corynebacterium</taxon>
    </lineage>
</organism>
<dbReference type="InterPro" id="IPR014043">
    <property type="entry name" value="Acyl_transferase_dom"/>
</dbReference>
<name>A0A9X1WG41_9CORY</name>
<dbReference type="InterPro" id="IPR050858">
    <property type="entry name" value="Mal-CoA-ACP_Trans/PKS_FabD"/>
</dbReference>
<keyword evidence="2" id="KW-0808">Transferase</keyword>
<dbReference type="SMART" id="SM00827">
    <property type="entry name" value="PKS_AT"/>
    <property type="match status" value="1"/>
</dbReference>
<evidence type="ECO:0000313" key="7">
    <source>
        <dbReference type="Proteomes" id="UP001139207"/>
    </source>
</evidence>
<evidence type="ECO:0000313" key="6">
    <source>
        <dbReference type="EMBL" id="MCJ7858399.1"/>
    </source>
</evidence>
<dbReference type="AlphaFoldDB" id="A0A9X1WG41"/>
<dbReference type="Pfam" id="PF00698">
    <property type="entry name" value="Acyl_transf_1"/>
    <property type="match status" value="1"/>
</dbReference>
<dbReference type="Gene3D" id="3.30.70.250">
    <property type="entry name" value="Malonyl-CoA ACP transacylase, ACP-binding"/>
    <property type="match status" value="1"/>
</dbReference>
<sequence length="306" mass="32080">MTTVMLFGGQGSQRPGMLHRWAELPEVADHVAEASAVLGEDMWDLDSELSLRGTRAVQLSLLTLHSGINAALWNRGFRPDTGAGHSLGAWSAAVAAGVLEFSDALRLVDVRASRMAAAAPAGYGMSAVVGLSEAAVRSLVAATADEVWVSNLNTPLQCTVSGSDAALDRLRLAAADAGAQRVVRLDVAVPAHSPLMTPARAALEDAVADIRAGRPAFPLLANCSGRLLRDGAAVLSDLVASTDQPVQWSSGMAGVTERGVTNWVQCAPGQSLLGMLRGFDGQFRCWSVDSVGLDETVARWRVTEGR</sequence>
<dbReference type="InterPro" id="IPR016036">
    <property type="entry name" value="Malonyl_transacylase_ACP-bd"/>
</dbReference>
<dbReference type="InterPro" id="IPR001227">
    <property type="entry name" value="Ac_transferase_dom_sf"/>
</dbReference>
<evidence type="ECO:0000256" key="2">
    <source>
        <dbReference type="ARBA" id="ARBA00022679"/>
    </source>
</evidence>
<keyword evidence="3" id="KW-0012">Acyltransferase</keyword>
<dbReference type="PANTHER" id="PTHR42681">
    <property type="entry name" value="MALONYL-COA-ACYL CARRIER PROTEIN TRANSACYLASE, MITOCHONDRIAL"/>
    <property type="match status" value="1"/>
</dbReference>
<dbReference type="GO" id="GO:0005829">
    <property type="term" value="C:cytosol"/>
    <property type="evidence" value="ECO:0007669"/>
    <property type="project" value="TreeGrafter"/>
</dbReference>
<evidence type="ECO:0000256" key="3">
    <source>
        <dbReference type="ARBA" id="ARBA00023315"/>
    </source>
</evidence>
<dbReference type="GO" id="GO:0006633">
    <property type="term" value="P:fatty acid biosynthetic process"/>
    <property type="evidence" value="ECO:0007669"/>
    <property type="project" value="TreeGrafter"/>
</dbReference>
<reference evidence="6" key="1">
    <citation type="submission" date="2022-04" db="EMBL/GenBank/DDBJ databases">
        <title>Corynebacterium kalidii LD5P10.</title>
        <authorList>
            <person name="Sun J.Q."/>
        </authorList>
    </citation>
    <scope>NUCLEOTIDE SEQUENCE</scope>
    <source>
        <strain evidence="6">LD5P10</strain>
    </source>
</reference>
<protein>
    <recommendedName>
        <fullName evidence="1">[acyl-carrier-protein] S-malonyltransferase</fullName>
        <ecNumber evidence="1">2.3.1.39</ecNumber>
    </recommendedName>
</protein>
<evidence type="ECO:0000256" key="1">
    <source>
        <dbReference type="ARBA" id="ARBA00013258"/>
    </source>
</evidence>
<feature type="domain" description="Malonyl-CoA:ACP transacylase (MAT)" evidence="5">
    <location>
        <begin position="6"/>
        <end position="302"/>
    </location>
</feature>
<comment type="catalytic activity">
    <reaction evidence="4">
        <text>holo-[ACP] + malonyl-CoA = malonyl-[ACP] + CoA</text>
        <dbReference type="Rhea" id="RHEA:41792"/>
        <dbReference type="Rhea" id="RHEA-COMP:9623"/>
        <dbReference type="Rhea" id="RHEA-COMP:9685"/>
        <dbReference type="ChEBI" id="CHEBI:57287"/>
        <dbReference type="ChEBI" id="CHEBI:57384"/>
        <dbReference type="ChEBI" id="CHEBI:64479"/>
        <dbReference type="ChEBI" id="CHEBI:78449"/>
        <dbReference type="EC" id="2.3.1.39"/>
    </reaction>
</comment>
<evidence type="ECO:0000256" key="4">
    <source>
        <dbReference type="ARBA" id="ARBA00048462"/>
    </source>
</evidence>
<dbReference type="EC" id="2.3.1.39" evidence="1"/>
<dbReference type="InterPro" id="IPR016035">
    <property type="entry name" value="Acyl_Trfase/lysoPLipase"/>
</dbReference>
<keyword evidence="7" id="KW-1185">Reference proteome</keyword>
<accession>A0A9X1WG41</accession>
<dbReference type="EMBL" id="JALIEA010000012">
    <property type="protein sequence ID" value="MCJ7858399.1"/>
    <property type="molecule type" value="Genomic_DNA"/>
</dbReference>
<gene>
    <name evidence="6" type="ORF">MUN33_06675</name>
</gene>
<dbReference type="SUPFAM" id="SSF55048">
    <property type="entry name" value="Probable ACP-binding domain of malonyl-CoA ACP transacylase"/>
    <property type="match status" value="1"/>
</dbReference>
<dbReference type="Gene3D" id="3.40.366.10">
    <property type="entry name" value="Malonyl-Coenzyme A Acyl Carrier Protein, domain 2"/>
    <property type="match status" value="1"/>
</dbReference>
<dbReference type="PANTHER" id="PTHR42681:SF1">
    <property type="entry name" value="MALONYL-COA-ACYL CARRIER PROTEIN TRANSACYLASE, MITOCHONDRIAL"/>
    <property type="match status" value="1"/>
</dbReference>
<dbReference type="SUPFAM" id="SSF52151">
    <property type="entry name" value="FabD/lysophospholipase-like"/>
    <property type="match status" value="1"/>
</dbReference>
<comment type="caution">
    <text evidence="6">The sequence shown here is derived from an EMBL/GenBank/DDBJ whole genome shotgun (WGS) entry which is preliminary data.</text>
</comment>
<dbReference type="GO" id="GO:0004314">
    <property type="term" value="F:[acyl-carrier-protein] S-malonyltransferase activity"/>
    <property type="evidence" value="ECO:0007669"/>
    <property type="project" value="UniProtKB-EC"/>
</dbReference>